<dbReference type="Proteomes" id="UP000643672">
    <property type="component" value="Unassembled WGS sequence"/>
</dbReference>
<organism evidence="1 2">
    <name type="scientific">Bathymodiolus thermophilus thioautotrophic gill symbiont</name>
    <dbReference type="NCBI Taxonomy" id="2360"/>
    <lineage>
        <taxon>Bacteria</taxon>
        <taxon>Pseudomonadati</taxon>
        <taxon>Pseudomonadota</taxon>
        <taxon>Gammaproteobacteria</taxon>
        <taxon>sulfur-oxidizing symbionts</taxon>
    </lineage>
</organism>
<comment type="caution">
    <text evidence="1">The sequence shown here is derived from an EMBL/GenBank/DDBJ whole genome shotgun (WGS) entry which is preliminary data.</text>
</comment>
<reference evidence="1 2" key="1">
    <citation type="submission" date="2020-05" db="EMBL/GenBank/DDBJ databases">
        <authorList>
            <person name="Petersen J."/>
            <person name="Sayavedra L."/>
        </authorList>
    </citation>
    <scope>NUCLEOTIDE SEQUENCE [LARGE SCALE GENOMIC DNA]</scope>
    <source>
        <strain evidence="1">B thermophilus SOXS</strain>
    </source>
</reference>
<dbReference type="AlphaFoldDB" id="A0A8H9CFM3"/>
<evidence type="ECO:0000313" key="2">
    <source>
        <dbReference type="Proteomes" id="UP000643672"/>
    </source>
</evidence>
<keyword evidence="2" id="KW-1185">Reference proteome</keyword>
<dbReference type="EMBL" id="CAESAQ020000043">
    <property type="protein sequence ID" value="CAB5497647.1"/>
    <property type="molecule type" value="Genomic_DNA"/>
</dbReference>
<protein>
    <submittedName>
        <fullName evidence="1">Uncharacterized protein</fullName>
    </submittedName>
</protein>
<gene>
    <name evidence="1" type="ORF">THERMOS_705</name>
</gene>
<proteinExistence type="predicted"/>
<accession>A0A8H9CFM3</accession>
<sequence length="39" mass="4652">MNNHQESISYQLGIFSNLRLKFAKKEFGKFTKLIKIEFC</sequence>
<name>A0A8H9CFM3_9GAMM</name>
<evidence type="ECO:0000313" key="1">
    <source>
        <dbReference type="EMBL" id="CAB5497647.1"/>
    </source>
</evidence>